<comment type="cofactor">
    <cofactor evidence="1">
        <name>Fe cation</name>
        <dbReference type="ChEBI" id="CHEBI:24875"/>
    </cofactor>
</comment>
<gene>
    <name evidence="7" type="ORF">D1345_08350</name>
</gene>
<dbReference type="InterPro" id="IPR056798">
    <property type="entry name" value="ADH_Fe_C"/>
</dbReference>
<proteinExistence type="inferred from homology"/>
<dbReference type="KEGG" id="crz:D1345_08350"/>
<dbReference type="InterPro" id="IPR039697">
    <property type="entry name" value="Alcohol_dehydrogenase_Fe"/>
</dbReference>
<dbReference type="FunFam" id="3.40.50.1970:FF:000003">
    <property type="entry name" value="Alcohol dehydrogenase, iron-containing"/>
    <property type="match status" value="1"/>
</dbReference>
<keyword evidence="8" id="KW-1185">Reference proteome</keyword>
<dbReference type="PROSITE" id="PS00060">
    <property type="entry name" value="ADH_IRON_2"/>
    <property type="match status" value="1"/>
</dbReference>
<dbReference type="RefSeq" id="WP_043592148.1">
    <property type="nucleotide sequence ID" value="NZ_CP031968.1"/>
</dbReference>
<evidence type="ECO:0000256" key="3">
    <source>
        <dbReference type="ARBA" id="ARBA00023002"/>
    </source>
</evidence>
<sequence length="386" mass="40341">MQLQGNWNYPTSIRFGAGRAAELPALCRELGMRRPLLVTDPGLARLPMLARLQALLSDAGLETALFSDMRPNPVGRDVDAGVAAFRDGRHDGVVAVGGGSALDVGKAIALMSGQKRPLWDFEDVGDNWLRVDPAGVAPTLAVPTTAGTGSEVGRASLIIDEAAHRKVIIFHPAMLPKLVLADPELTVGLPPALTAATGVDALVHNLEAFCSPFYHPIAQGVALEGMRLAHDWLPAAHADGGNLEARAQMLSCSIMGATAFQKGLGGVHALAHPIGAVFDTHHGLANAVLLPYVLVRNRPAIAERLAAAARYLGLADADFDGFLAWVLQLRAGLGIPHTLAEIGVGADAAADIGRMAKADPSDGGNPLPLSADDYRAIFLAAQQGRL</sequence>
<feature type="domain" description="Alcohol dehydrogenase iron-type/glycerol dehydrogenase GldA" evidence="5">
    <location>
        <begin position="10"/>
        <end position="183"/>
    </location>
</feature>
<evidence type="ECO:0000259" key="5">
    <source>
        <dbReference type="Pfam" id="PF00465"/>
    </source>
</evidence>
<dbReference type="InterPro" id="IPR001670">
    <property type="entry name" value="ADH_Fe/GldA"/>
</dbReference>
<feature type="domain" description="Fe-containing alcohol dehydrogenase-like C-terminal" evidence="6">
    <location>
        <begin position="194"/>
        <end position="381"/>
    </location>
</feature>
<dbReference type="FunFam" id="1.20.1090.10:FF:000001">
    <property type="entry name" value="Aldehyde-alcohol dehydrogenase"/>
    <property type="match status" value="1"/>
</dbReference>
<dbReference type="Pfam" id="PF00465">
    <property type="entry name" value="Fe-ADH"/>
    <property type="match status" value="1"/>
</dbReference>
<dbReference type="GO" id="GO:0046872">
    <property type="term" value="F:metal ion binding"/>
    <property type="evidence" value="ECO:0007669"/>
    <property type="project" value="InterPro"/>
</dbReference>
<dbReference type="InterPro" id="IPR018211">
    <property type="entry name" value="ADH_Fe_CS"/>
</dbReference>
<evidence type="ECO:0000313" key="7">
    <source>
        <dbReference type="EMBL" id="AXT46190.1"/>
    </source>
</evidence>
<evidence type="ECO:0000256" key="1">
    <source>
        <dbReference type="ARBA" id="ARBA00001962"/>
    </source>
</evidence>
<dbReference type="Pfam" id="PF25137">
    <property type="entry name" value="ADH_Fe_C"/>
    <property type="match status" value="1"/>
</dbReference>
<dbReference type="AlphaFoldDB" id="A0AAD0RPF5"/>
<evidence type="ECO:0000256" key="4">
    <source>
        <dbReference type="ARBA" id="ARBA00023027"/>
    </source>
</evidence>
<dbReference type="Gene3D" id="1.20.1090.10">
    <property type="entry name" value="Dehydroquinate synthase-like - alpha domain"/>
    <property type="match status" value="1"/>
</dbReference>
<dbReference type="PROSITE" id="PS00913">
    <property type="entry name" value="ADH_IRON_1"/>
    <property type="match status" value="1"/>
</dbReference>
<dbReference type="CDD" id="cd14861">
    <property type="entry name" value="Fe-ADH-like"/>
    <property type="match status" value="1"/>
</dbReference>
<dbReference type="Proteomes" id="UP000259465">
    <property type="component" value="Chromosome"/>
</dbReference>
<name>A0AAD0RPF5_9NEIS</name>
<keyword evidence="4" id="KW-0520">NAD</keyword>
<protein>
    <submittedName>
        <fullName evidence="7">Iron-containing alcohol dehydrogenase</fullName>
    </submittedName>
</protein>
<dbReference type="Gene3D" id="3.40.50.1970">
    <property type="match status" value="1"/>
</dbReference>
<evidence type="ECO:0000313" key="8">
    <source>
        <dbReference type="Proteomes" id="UP000259465"/>
    </source>
</evidence>
<evidence type="ECO:0000256" key="2">
    <source>
        <dbReference type="ARBA" id="ARBA00007358"/>
    </source>
</evidence>
<dbReference type="EMBL" id="CP031968">
    <property type="protein sequence ID" value="AXT46190.1"/>
    <property type="molecule type" value="Genomic_DNA"/>
</dbReference>
<keyword evidence="3" id="KW-0560">Oxidoreductase</keyword>
<evidence type="ECO:0000259" key="6">
    <source>
        <dbReference type="Pfam" id="PF25137"/>
    </source>
</evidence>
<reference evidence="7 8" key="1">
    <citation type="submission" date="2018-08" db="EMBL/GenBank/DDBJ databases">
        <title>Complete genome sequence of JP2-74.</title>
        <authorList>
            <person name="Wu L."/>
        </authorList>
    </citation>
    <scope>NUCLEOTIDE SEQUENCE [LARGE SCALE GENOMIC DNA]</scope>
    <source>
        <strain evidence="7 8">JP2-74</strain>
    </source>
</reference>
<dbReference type="GO" id="GO:0004022">
    <property type="term" value="F:alcohol dehydrogenase (NAD+) activity"/>
    <property type="evidence" value="ECO:0007669"/>
    <property type="project" value="TreeGrafter"/>
</dbReference>
<comment type="similarity">
    <text evidence="2">Belongs to the iron-containing alcohol dehydrogenase family.</text>
</comment>
<dbReference type="PANTHER" id="PTHR11496:SF102">
    <property type="entry name" value="ALCOHOL DEHYDROGENASE 4"/>
    <property type="match status" value="1"/>
</dbReference>
<organism evidence="7 8">
    <name type="scientific">Chromobacterium rhizoryzae</name>
    <dbReference type="NCBI Taxonomy" id="1778675"/>
    <lineage>
        <taxon>Bacteria</taxon>
        <taxon>Pseudomonadati</taxon>
        <taxon>Pseudomonadota</taxon>
        <taxon>Betaproteobacteria</taxon>
        <taxon>Neisseriales</taxon>
        <taxon>Chromobacteriaceae</taxon>
        <taxon>Chromobacterium</taxon>
    </lineage>
</organism>
<dbReference type="SUPFAM" id="SSF56796">
    <property type="entry name" value="Dehydroquinate synthase-like"/>
    <property type="match status" value="1"/>
</dbReference>
<accession>A0AAD0RPF5</accession>
<dbReference type="PANTHER" id="PTHR11496">
    <property type="entry name" value="ALCOHOL DEHYDROGENASE"/>
    <property type="match status" value="1"/>
</dbReference>